<dbReference type="RefSeq" id="WP_248008550.1">
    <property type="nucleotide sequence ID" value="NZ_JAJHVV010000005.1"/>
</dbReference>
<feature type="domain" description="Response regulatory" evidence="2">
    <location>
        <begin position="12"/>
        <end position="133"/>
    </location>
</feature>
<dbReference type="Gene3D" id="1.25.40.10">
    <property type="entry name" value="Tetratricopeptide repeat domain"/>
    <property type="match status" value="1"/>
</dbReference>
<evidence type="ECO:0000313" key="4">
    <source>
        <dbReference type="Proteomes" id="UP001139559"/>
    </source>
</evidence>
<reference evidence="3" key="1">
    <citation type="submission" date="2021-11" db="EMBL/GenBank/DDBJ databases">
        <title>Vibrio ZSDE26 sp. nov. and Vibrio ZSDZ34 sp. nov., isolated from coastal seawater in Qingdao.</title>
        <authorList>
            <person name="Zhang P."/>
        </authorList>
    </citation>
    <scope>NUCLEOTIDE SEQUENCE</scope>
    <source>
        <strain evidence="3">ZSDE26</strain>
    </source>
</reference>
<organism evidence="3 4">
    <name type="scientific">Vibrio amylolyticus</name>
    <dbReference type="NCBI Taxonomy" id="2847292"/>
    <lineage>
        <taxon>Bacteria</taxon>
        <taxon>Pseudomonadati</taxon>
        <taxon>Pseudomonadota</taxon>
        <taxon>Gammaproteobacteria</taxon>
        <taxon>Vibrionales</taxon>
        <taxon>Vibrionaceae</taxon>
        <taxon>Vibrio</taxon>
    </lineage>
</organism>
<accession>A0A9X1XKB5</accession>
<dbReference type="PANTHER" id="PTHR43228">
    <property type="entry name" value="TWO-COMPONENT RESPONSE REGULATOR"/>
    <property type="match status" value="1"/>
</dbReference>
<dbReference type="Pfam" id="PF00072">
    <property type="entry name" value="Response_reg"/>
    <property type="match status" value="1"/>
</dbReference>
<dbReference type="InterPro" id="IPR001789">
    <property type="entry name" value="Sig_transdc_resp-reg_receiver"/>
</dbReference>
<evidence type="ECO:0000256" key="1">
    <source>
        <dbReference type="PROSITE-ProRule" id="PRU00169"/>
    </source>
</evidence>
<dbReference type="SUPFAM" id="SSF48452">
    <property type="entry name" value="TPR-like"/>
    <property type="match status" value="1"/>
</dbReference>
<dbReference type="PANTHER" id="PTHR43228:SF1">
    <property type="entry name" value="TWO-COMPONENT RESPONSE REGULATOR ARR22"/>
    <property type="match status" value="1"/>
</dbReference>
<dbReference type="InterPro" id="IPR011006">
    <property type="entry name" value="CheY-like_superfamily"/>
</dbReference>
<dbReference type="Gene3D" id="3.40.50.2300">
    <property type="match status" value="1"/>
</dbReference>
<proteinExistence type="predicted"/>
<dbReference type="AlphaFoldDB" id="A0A9X1XKB5"/>
<protein>
    <submittedName>
        <fullName evidence="3">Response regulator</fullName>
    </submittedName>
</protein>
<dbReference type="InterPro" id="IPR052048">
    <property type="entry name" value="ST_Response_Regulator"/>
</dbReference>
<sequence length="547" mass="62102">MQPSTFLLKSIKTLVIDDSSMYRVSAREMLIKLGFTASDIVFAQDGKQAVSHCREQSFDLVLCDYNLGVAPDGYDLLDQLKEECLLPPSCVLVIITGDGSSEVVRGFSELEPDGYLLKPISFDILKERLPKLISRKFKLRTPLDLINQGKYEEAVEEADVIMFEGGDIGFNAQLLKAKAYMLSGQLDLARNLLVSLKSPNKPSVIQLELAELAFQQRNYSLCEYLLETFSGTKFASPLDLKAKLAFAKGDYGQSIEFLELAISMSPKSVVRYALLTFCYIARLDLSDAVEAQKKLVKRAKRSFRYDIEMIQLGSSLYLDHSSLTQTTINPPLLNELPTWLGEWRDNFPRTSYQYFELLCVARAHLIQSNNNKATTVYEKYQALLAQREEPISLMEQIESVKISLLLRNTEQFELEYEKVKVSLNRDKDNNIRSSALLLYLAKWTTEVTSLLEQYDTNMELSREYFTGRDYEEAILRAIEAMKVSPVGNVEGSIHTLRCLSKAWPIGMSKKEVLAIFNANRDAVIGCDFVQTAEYKSLMKKMLDQFNL</sequence>
<gene>
    <name evidence="3" type="ORF">KP803_09275</name>
</gene>
<feature type="modified residue" description="4-aspartylphosphate" evidence="1">
    <location>
        <position position="64"/>
    </location>
</feature>
<keyword evidence="1" id="KW-0597">Phosphoprotein</keyword>
<keyword evidence="4" id="KW-1185">Reference proteome</keyword>
<dbReference type="SUPFAM" id="SSF52172">
    <property type="entry name" value="CheY-like"/>
    <property type="match status" value="1"/>
</dbReference>
<evidence type="ECO:0000313" key="3">
    <source>
        <dbReference type="EMBL" id="MCK6263463.1"/>
    </source>
</evidence>
<dbReference type="EMBL" id="JAJHVV010000005">
    <property type="protein sequence ID" value="MCK6263463.1"/>
    <property type="molecule type" value="Genomic_DNA"/>
</dbReference>
<comment type="caution">
    <text evidence="3">The sequence shown here is derived from an EMBL/GenBank/DDBJ whole genome shotgun (WGS) entry which is preliminary data.</text>
</comment>
<dbReference type="SMART" id="SM00448">
    <property type="entry name" value="REC"/>
    <property type="match status" value="1"/>
</dbReference>
<dbReference type="Proteomes" id="UP001139559">
    <property type="component" value="Unassembled WGS sequence"/>
</dbReference>
<name>A0A9X1XKB5_9VIBR</name>
<dbReference type="PROSITE" id="PS50110">
    <property type="entry name" value="RESPONSE_REGULATORY"/>
    <property type="match status" value="1"/>
</dbReference>
<evidence type="ECO:0000259" key="2">
    <source>
        <dbReference type="PROSITE" id="PS50110"/>
    </source>
</evidence>
<dbReference type="InterPro" id="IPR011990">
    <property type="entry name" value="TPR-like_helical_dom_sf"/>
</dbReference>
<dbReference type="GO" id="GO:0000160">
    <property type="term" value="P:phosphorelay signal transduction system"/>
    <property type="evidence" value="ECO:0007669"/>
    <property type="project" value="InterPro"/>
</dbReference>